<evidence type="ECO:0000256" key="3">
    <source>
        <dbReference type="ARBA" id="ARBA00009060"/>
    </source>
</evidence>
<comment type="similarity">
    <text evidence="3">In the C-terminal section; belongs to the MurCDEF family.</text>
</comment>
<evidence type="ECO:0000256" key="14">
    <source>
        <dbReference type="PROSITE-ProRule" id="PRU00409"/>
    </source>
</evidence>
<dbReference type="Pfam" id="PF08245">
    <property type="entry name" value="Mur_ligase_M"/>
    <property type="match status" value="1"/>
</dbReference>
<evidence type="ECO:0000256" key="7">
    <source>
        <dbReference type="ARBA" id="ARBA00022036"/>
    </source>
</evidence>
<comment type="subunit">
    <text evidence="4">Homodimer.</text>
</comment>
<evidence type="ECO:0000256" key="1">
    <source>
        <dbReference type="ARBA" id="ARBA00003184"/>
    </source>
</evidence>
<evidence type="ECO:0000259" key="15">
    <source>
        <dbReference type="PROSITE" id="PS50975"/>
    </source>
</evidence>
<dbReference type="SUPFAM" id="SSF53244">
    <property type="entry name" value="MurD-like peptide ligases, peptide-binding domain"/>
    <property type="match status" value="1"/>
</dbReference>
<comment type="pathway">
    <text evidence="2">Cell wall biogenesis; peptidoglycan biosynthesis.</text>
</comment>
<dbReference type="InterPro" id="IPR044019">
    <property type="entry name" value="Cyanophycin_syn_N"/>
</dbReference>
<dbReference type="PANTHER" id="PTHR23135:SF18">
    <property type="entry name" value="CYANOPHYCIN SYNTHETASE"/>
    <property type="match status" value="1"/>
</dbReference>
<accession>A0ABS2NTG9</accession>
<dbReference type="EC" id="6.3.2.29" evidence="6"/>
<comment type="catalytic activity">
    <reaction evidence="13">
        <text>[L-4-(L-arginin-2-N-yl)aspartate](n) + L-aspartate + ATP = [L-4-(L-arginin-2-N-yl)aspartate](n)-L-aspartate + ADP + phosphate + H(+)</text>
        <dbReference type="Rhea" id="RHEA:13277"/>
        <dbReference type="Rhea" id="RHEA-COMP:13728"/>
        <dbReference type="Rhea" id="RHEA-COMP:13733"/>
        <dbReference type="ChEBI" id="CHEBI:15378"/>
        <dbReference type="ChEBI" id="CHEBI:29991"/>
        <dbReference type="ChEBI" id="CHEBI:30616"/>
        <dbReference type="ChEBI" id="CHEBI:43474"/>
        <dbReference type="ChEBI" id="CHEBI:137986"/>
        <dbReference type="ChEBI" id="CHEBI:137990"/>
        <dbReference type="ChEBI" id="CHEBI:456216"/>
        <dbReference type="EC" id="6.3.2.29"/>
    </reaction>
</comment>
<evidence type="ECO:0000313" key="17">
    <source>
        <dbReference type="Proteomes" id="UP001314796"/>
    </source>
</evidence>
<dbReference type="InterPro" id="IPR011810">
    <property type="entry name" value="Cya_phycin_syn"/>
</dbReference>
<organism evidence="16 17">
    <name type="scientific">Alkaliphilus hydrothermalis</name>
    <dbReference type="NCBI Taxonomy" id="1482730"/>
    <lineage>
        <taxon>Bacteria</taxon>
        <taxon>Bacillati</taxon>
        <taxon>Bacillota</taxon>
        <taxon>Clostridia</taxon>
        <taxon>Peptostreptococcales</taxon>
        <taxon>Natronincolaceae</taxon>
        <taxon>Alkaliphilus</taxon>
    </lineage>
</organism>
<evidence type="ECO:0000256" key="12">
    <source>
        <dbReference type="ARBA" id="ARBA00048094"/>
    </source>
</evidence>
<keyword evidence="8 16" id="KW-0436">Ligase</keyword>
<dbReference type="InterPro" id="IPR036565">
    <property type="entry name" value="Mur-like_cat_sf"/>
</dbReference>
<dbReference type="Pfam" id="PF18921">
    <property type="entry name" value="Cyanophycin_syn"/>
    <property type="match status" value="1"/>
</dbReference>
<dbReference type="SUPFAM" id="SSF53623">
    <property type="entry name" value="MurD-like peptide ligases, catalytic domain"/>
    <property type="match status" value="1"/>
</dbReference>
<evidence type="ECO:0000256" key="13">
    <source>
        <dbReference type="ARBA" id="ARBA00048425"/>
    </source>
</evidence>
<dbReference type="GO" id="GO:0071160">
    <property type="term" value="F:cyanophycin synthetase activity (L-aspartate-adding)"/>
    <property type="evidence" value="ECO:0007669"/>
    <property type="project" value="UniProtKB-EC"/>
</dbReference>
<evidence type="ECO:0000256" key="9">
    <source>
        <dbReference type="ARBA" id="ARBA00022741"/>
    </source>
</evidence>
<dbReference type="PROSITE" id="PS50975">
    <property type="entry name" value="ATP_GRASP"/>
    <property type="match status" value="1"/>
</dbReference>
<evidence type="ECO:0000313" key="16">
    <source>
        <dbReference type="EMBL" id="MBM7616279.1"/>
    </source>
</evidence>
<reference evidence="16 17" key="1">
    <citation type="submission" date="2021-01" db="EMBL/GenBank/DDBJ databases">
        <title>Genomic Encyclopedia of Type Strains, Phase IV (KMG-IV): sequencing the most valuable type-strain genomes for metagenomic binning, comparative biology and taxonomic classification.</title>
        <authorList>
            <person name="Goeker M."/>
        </authorList>
    </citation>
    <scope>NUCLEOTIDE SEQUENCE [LARGE SCALE GENOMIC DNA]</scope>
    <source>
        <strain evidence="16 17">DSM 25890</strain>
    </source>
</reference>
<comment type="function">
    <text evidence="1">Catalyzes the ATP-dependent polymerization of arginine and aspartate to multi-L-arginyl-poly-L-aspartic acid (cyanophycin; a water-insoluble reserve polymer).</text>
</comment>
<evidence type="ECO:0000256" key="8">
    <source>
        <dbReference type="ARBA" id="ARBA00022598"/>
    </source>
</evidence>
<keyword evidence="9 14" id="KW-0547">Nucleotide-binding</keyword>
<proteinExistence type="inferred from homology"/>
<dbReference type="InterPro" id="IPR004101">
    <property type="entry name" value="Mur_ligase_C"/>
</dbReference>
<dbReference type="EMBL" id="JAFBEE010000030">
    <property type="protein sequence ID" value="MBM7616279.1"/>
    <property type="molecule type" value="Genomic_DNA"/>
</dbReference>
<dbReference type="Pfam" id="PF02875">
    <property type="entry name" value="Mur_ligase_C"/>
    <property type="match status" value="1"/>
</dbReference>
<name>A0ABS2NTG9_9FIRM</name>
<dbReference type="EC" id="6.3.2.30" evidence="5"/>
<keyword evidence="10 14" id="KW-0067">ATP-binding</keyword>
<dbReference type="Gene3D" id="3.30.470.20">
    <property type="entry name" value="ATP-grasp fold, B domain"/>
    <property type="match status" value="2"/>
</dbReference>
<dbReference type="Proteomes" id="UP001314796">
    <property type="component" value="Unassembled WGS sequence"/>
</dbReference>
<dbReference type="RefSeq" id="WP_204404340.1">
    <property type="nucleotide sequence ID" value="NZ_JAFBEE010000030.1"/>
</dbReference>
<dbReference type="InterPro" id="IPR005479">
    <property type="entry name" value="CPAse_ATP-bd"/>
</dbReference>
<dbReference type="InterPro" id="IPR011761">
    <property type="entry name" value="ATP-grasp"/>
</dbReference>
<evidence type="ECO:0000256" key="11">
    <source>
        <dbReference type="ARBA" id="ARBA00031353"/>
    </source>
</evidence>
<protein>
    <recommendedName>
        <fullName evidence="7">Cyanophycin synthetase</fullName>
        <ecNumber evidence="6">6.3.2.29</ecNumber>
        <ecNumber evidence="5">6.3.2.30</ecNumber>
    </recommendedName>
    <alternativeName>
        <fullName evidence="11">Cyanophycin synthase</fullName>
    </alternativeName>
</protein>
<evidence type="ECO:0000256" key="10">
    <source>
        <dbReference type="ARBA" id="ARBA00022840"/>
    </source>
</evidence>
<evidence type="ECO:0000256" key="5">
    <source>
        <dbReference type="ARBA" id="ARBA00012968"/>
    </source>
</evidence>
<comment type="caution">
    <text evidence="16">The sequence shown here is derived from an EMBL/GenBank/DDBJ whole genome shotgun (WGS) entry which is preliminary data.</text>
</comment>
<dbReference type="InterPro" id="IPR036615">
    <property type="entry name" value="Mur_ligase_C_dom_sf"/>
</dbReference>
<dbReference type="SUPFAM" id="SSF56059">
    <property type="entry name" value="Glutathione synthetase ATP-binding domain-like"/>
    <property type="match status" value="1"/>
</dbReference>
<gene>
    <name evidence="16" type="ORF">JOC73_002861</name>
</gene>
<dbReference type="PANTHER" id="PTHR23135">
    <property type="entry name" value="MUR LIGASE FAMILY MEMBER"/>
    <property type="match status" value="1"/>
</dbReference>
<evidence type="ECO:0000256" key="6">
    <source>
        <dbReference type="ARBA" id="ARBA00013005"/>
    </source>
</evidence>
<sequence length="888" mass="98023">MNLKNIRVYSGRNIYSHWPVVRVDIDLEEYVGIPSCDINGFNEKLLFLLPGLQRHKCSLGYEGGFCERLERGTYLAHILEHVALEIQYLLGYDLKFGKARYLENETVYCVVYSFIDEVAGYESGKLAFDLLMSIIEGTELNLQHRLQLIQSQIKASKLGPSTAAIVEEARKKNIPVSRLDDCSLVQLGYGKHARKIEATITDRTSCIAVDIACDKELTKKILSNFNIPVPEGRVVMEREEAIQAAEWVGYPVVIKPHNGNQGKGVSLDLRTSEEVDKAFKIAKGYSEKVIVERYIEGKHYRIAVVGEKVVAVAERLAAHVIGNGGNTIKELISLENQNPLRGDGHEKPLTKLKIDDVTRLILEKQSINIDYVPKKDEVVYLRENANLSTGGIAIDVTDDLHPDNARLAINAARIIGLDVAGLDLTIKDLSFPISDANPGAIIEINACPGIRMHHYPSVGKSRNVAKEIVNLLFPEGSEYTIPIISVTGTNGKTTTSRMLSKILQEKDLVVGMTSTGGVYVQDELIMPGDTTGPKSAQTVLLDNRVEAAVLETARGGIVNRGLGYDLADIGIVTNIGDDHLGVDGINTLEDMADVKALVVEAIKDDGYAVLNADDPYTPRIAERIMCSTIYFANDFMNETIQQHIKAGGKAVYLKSNHIYIYDGAKEFKVMDIKKIPATFNGALMHNVENSMAAVAGAFGIGVEVSVIKSALEKFKTDIETNPGRFNVFDFAQYRVIIDYGHNIDGYTKVLEGLKEMSIGRLVGVIGVPGDRSDISILKVGEIAGKYFDYVYIKEDQDLRGRMPEEVAKLMKKGCQMAGLTEDKMIIKLWEVDALRLAMENAQEGDTIIVFYEEYAPLVELIKDFQENCKKGFEPIELPVARAVGVGKA</sequence>
<dbReference type="GO" id="GO:0071161">
    <property type="term" value="F:cyanophycin synthetase activity (L-arginine-adding)"/>
    <property type="evidence" value="ECO:0007669"/>
    <property type="project" value="UniProtKB-EC"/>
</dbReference>
<keyword evidence="17" id="KW-1185">Reference proteome</keyword>
<evidence type="ECO:0000256" key="2">
    <source>
        <dbReference type="ARBA" id="ARBA00004752"/>
    </source>
</evidence>
<dbReference type="NCBIfam" id="NF010623">
    <property type="entry name" value="PRK14016.1"/>
    <property type="match status" value="1"/>
</dbReference>
<comment type="catalytic activity">
    <reaction evidence="12">
        <text>[L-4-(L-arginin-2-N-yl)aspartate](n)-L-aspartate + L-arginine + ATP = [L-4-(L-arginin-2-N-yl)aspartate](n+1) + ADP + phosphate + H(+)</text>
        <dbReference type="Rhea" id="RHEA:23888"/>
        <dbReference type="Rhea" id="RHEA-COMP:13732"/>
        <dbReference type="Rhea" id="RHEA-COMP:13733"/>
        <dbReference type="ChEBI" id="CHEBI:15378"/>
        <dbReference type="ChEBI" id="CHEBI:30616"/>
        <dbReference type="ChEBI" id="CHEBI:32682"/>
        <dbReference type="ChEBI" id="CHEBI:43474"/>
        <dbReference type="ChEBI" id="CHEBI:137986"/>
        <dbReference type="ChEBI" id="CHEBI:137990"/>
        <dbReference type="ChEBI" id="CHEBI:456216"/>
        <dbReference type="EC" id="6.3.2.30"/>
    </reaction>
</comment>
<dbReference type="InterPro" id="IPR013221">
    <property type="entry name" value="Mur_ligase_cen"/>
</dbReference>
<dbReference type="Pfam" id="PF02786">
    <property type="entry name" value="CPSase_L_D2"/>
    <property type="match status" value="1"/>
</dbReference>
<dbReference type="NCBIfam" id="TIGR02068">
    <property type="entry name" value="cya_phycin_syn"/>
    <property type="match status" value="1"/>
</dbReference>
<dbReference type="Gene3D" id="3.90.190.20">
    <property type="entry name" value="Mur ligase, C-terminal domain"/>
    <property type="match status" value="1"/>
</dbReference>
<dbReference type="Gene3D" id="3.40.1190.10">
    <property type="entry name" value="Mur-like, catalytic domain"/>
    <property type="match status" value="1"/>
</dbReference>
<evidence type="ECO:0000256" key="4">
    <source>
        <dbReference type="ARBA" id="ARBA00011738"/>
    </source>
</evidence>
<feature type="domain" description="ATP-grasp" evidence="15">
    <location>
        <begin position="219"/>
        <end position="473"/>
    </location>
</feature>